<gene>
    <name evidence="2" type="ORF">LCGC14_2687820</name>
</gene>
<name>A0A0F8ZJH5_9ZZZZ</name>
<evidence type="ECO:0000259" key="1">
    <source>
        <dbReference type="Pfam" id="PF07883"/>
    </source>
</evidence>
<dbReference type="SUPFAM" id="SSF51182">
    <property type="entry name" value="RmlC-like cupins"/>
    <property type="match status" value="1"/>
</dbReference>
<dbReference type="EMBL" id="LAZR01047555">
    <property type="protein sequence ID" value="KKK93942.1"/>
    <property type="molecule type" value="Genomic_DNA"/>
</dbReference>
<sequence>MKKVKYGENPRKLAHNDTVYVEKVFTKEQMQSDDITYGACWAILNPGMTMEEHKHPIMELYVFLKGYGQMTIDKNAFDVEGGDTILILSNEMHRVTNPTNARGELCWFSLGYKKKTKPEKV</sequence>
<feature type="domain" description="Cupin type-2" evidence="1">
    <location>
        <begin position="43"/>
        <end position="107"/>
    </location>
</feature>
<dbReference type="Gene3D" id="2.60.120.10">
    <property type="entry name" value="Jelly Rolls"/>
    <property type="match status" value="1"/>
</dbReference>
<dbReference type="AlphaFoldDB" id="A0A0F8ZJH5"/>
<proteinExistence type="predicted"/>
<dbReference type="InterPro" id="IPR013096">
    <property type="entry name" value="Cupin_2"/>
</dbReference>
<dbReference type="Pfam" id="PF07883">
    <property type="entry name" value="Cupin_2"/>
    <property type="match status" value="1"/>
</dbReference>
<protein>
    <recommendedName>
        <fullName evidence="1">Cupin type-2 domain-containing protein</fullName>
    </recommendedName>
</protein>
<organism evidence="2">
    <name type="scientific">marine sediment metagenome</name>
    <dbReference type="NCBI Taxonomy" id="412755"/>
    <lineage>
        <taxon>unclassified sequences</taxon>
        <taxon>metagenomes</taxon>
        <taxon>ecological metagenomes</taxon>
    </lineage>
</organism>
<dbReference type="InterPro" id="IPR014710">
    <property type="entry name" value="RmlC-like_jellyroll"/>
</dbReference>
<reference evidence="2" key="1">
    <citation type="journal article" date="2015" name="Nature">
        <title>Complex archaea that bridge the gap between prokaryotes and eukaryotes.</title>
        <authorList>
            <person name="Spang A."/>
            <person name="Saw J.H."/>
            <person name="Jorgensen S.L."/>
            <person name="Zaremba-Niedzwiedzka K."/>
            <person name="Martijn J."/>
            <person name="Lind A.E."/>
            <person name="van Eijk R."/>
            <person name="Schleper C."/>
            <person name="Guy L."/>
            <person name="Ettema T.J."/>
        </authorList>
    </citation>
    <scope>NUCLEOTIDE SEQUENCE</scope>
</reference>
<dbReference type="InterPro" id="IPR011051">
    <property type="entry name" value="RmlC_Cupin_sf"/>
</dbReference>
<accession>A0A0F8ZJH5</accession>
<comment type="caution">
    <text evidence="2">The sequence shown here is derived from an EMBL/GenBank/DDBJ whole genome shotgun (WGS) entry which is preliminary data.</text>
</comment>
<evidence type="ECO:0000313" key="2">
    <source>
        <dbReference type="EMBL" id="KKK93942.1"/>
    </source>
</evidence>